<comment type="caution">
    <text evidence="9">The sequence shown here is derived from an EMBL/GenBank/DDBJ whole genome shotgun (WGS) entry which is preliminary data.</text>
</comment>
<dbReference type="EC" id="2.1.1.6" evidence="1"/>
<feature type="chain" id="PRO_5043720256" description="catechol O-methyltransferase" evidence="8">
    <location>
        <begin position="16"/>
        <end position="259"/>
    </location>
</feature>
<evidence type="ECO:0000256" key="1">
    <source>
        <dbReference type="ARBA" id="ARBA00012880"/>
    </source>
</evidence>
<keyword evidence="3" id="KW-0808">Transferase</keyword>
<dbReference type="GO" id="GO:0032502">
    <property type="term" value="P:developmental process"/>
    <property type="evidence" value="ECO:0007669"/>
    <property type="project" value="TreeGrafter"/>
</dbReference>
<evidence type="ECO:0000313" key="10">
    <source>
        <dbReference type="Proteomes" id="UP001066276"/>
    </source>
</evidence>
<gene>
    <name evidence="9" type="ORF">NDU88_000785</name>
</gene>
<evidence type="ECO:0000256" key="4">
    <source>
        <dbReference type="ARBA" id="ARBA00022691"/>
    </source>
</evidence>
<dbReference type="CDD" id="cd02440">
    <property type="entry name" value="AdoMet_MTases"/>
    <property type="match status" value="1"/>
</dbReference>
<keyword evidence="8" id="KW-0732">Signal</keyword>
<evidence type="ECO:0000256" key="7">
    <source>
        <dbReference type="ARBA" id="ARBA00023453"/>
    </source>
</evidence>
<dbReference type="EMBL" id="JANPWB010000014">
    <property type="protein sequence ID" value="KAJ1095626.1"/>
    <property type="molecule type" value="Genomic_DNA"/>
</dbReference>
<proteinExistence type="inferred from homology"/>
<keyword evidence="2" id="KW-0489">Methyltransferase</keyword>
<evidence type="ECO:0000256" key="3">
    <source>
        <dbReference type="ARBA" id="ARBA00022679"/>
    </source>
</evidence>
<dbReference type="Gene3D" id="3.40.50.150">
    <property type="entry name" value="Vaccinia Virus protein VP39"/>
    <property type="match status" value="1"/>
</dbReference>
<keyword evidence="10" id="KW-1185">Reference proteome</keyword>
<dbReference type="PANTHER" id="PTHR43836:SF10">
    <property type="entry name" value="CATECHOL O-METHYLTRANSFERASE B"/>
    <property type="match status" value="1"/>
</dbReference>
<keyword evidence="5" id="KW-0531">Neurotransmitter degradation</keyword>
<keyword evidence="6" id="KW-0128">Catecholamine metabolism</keyword>
<dbReference type="InterPro" id="IPR029063">
    <property type="entry name" value="SAM-dependent_MTases_sf"/>
</dbReference>
<dbReference type="GO" id="GO:0032259">
    <property type="term" value="P:methylation"/>
    <property type="evidence" value="ECO:0007669"/>
    <property type="project" value="UniProtKB-KW"/>
</dbReference>
<name>A0AAV7LVQ9_PLEWA</name>
<accession>A0AAV7LVQ9</accession>
<dbReference type="GO" id="GO:0016206">
    <property type="term" value="F:catechol O-methyltransferase activity"/>
    <property type="evidence" value="ECO:0007669"/>
    <property type="project" value="UniProtKB-EC"/>
</dbReference>
<dbReference type="Pfam" id="PF01596">
    <property type="entry name" value="Methyltransf_3"/>
    <property type="match status" value="1"/>
</dbReference>
<dbReference type="InterPro" id="IPR002935">
    <property type="entry name" value="SAM_O-MeTrfase"/>
</dbReference>
<organism evidence="9 10">
    <name type="scientific">Pleurodeles waltl</name>
    <name type="common">Iberian ribbed newt</name>
    <dbReference type="NCBI Taxonomy" id="8319"/>
    <lineage>
        <taxon>Eukaryota</taxon>
        <taxon>Metazoa</taxon>
        <taxon>Chordata</taxon>
        <taxon>Craniata</taxon>
        <taxon>Vertebrata</taxon>
        <taxon>Euteleostomi</taxon>
        <taxon>Amphibia</taxon>
        <taxon>Batrachia</taxon>
        <taxon>Caudata</taxon>
        <taxon>Salamandroidea</taxon>
        <taxon>Salamandridae</taxon>
        <taxon>Pleurodelinae</taxon>
        <taxon>Pleurodeles</taxon>
    </lineage>
</organism>
<protein>
    <recommendedName>
        <fullName evidence="1">catechol O-methyltransferase</fullName>
        <ecNumber evidence="1">2.1.1.6</ecNumber>
    </recommendedName>
</protein>
<dbReference type="AlphaFoldDB" id="A0AAV7LVQ9"/>
<comment type="similarity">
    <text evidence="7">Belongs to the class I-like SAM-binding methyltransferase superfamily. Cation-dependent O-methyltransferase family.</text>
</comment>
<sequence length="259" mass="29033">MLYVAAAVLVALTLAFLLVRQKVRTDGKWALWWHDNLNERFQDFVTGRTRPERLLQYLQKNGTRGDANNVVDTIDRFCGTVEWAMNVGGEKGKIVDKVVLETNPGTVLELGTYCGYSAVRMGRLLAPGSRLITLEMNPAYAKVAKEVIAFAGLDKQVEVLVGSTTELIPQLKKKLDIDTFDMIFLDHWKQSYLPDTKLLEECGLLRKGTVLLADNVICPGTPDYLQYVRSSPKYLSQHFPSVLEYTNAPDGLEKSVYLG</sequence>
<dbReference type="GO" id="GO:0042424">
    <property type="term" value="P:catecholamine catabolic process"/>
    <property type="evidence" value="ECO:0007669"/>
    <property type="project" value="TreeGrafter"/>
</dbReference>
<evidence type="ECO:0000256" key="6">
    <source>
        <dbReference type="ARBA" id="ARBA00022939"/>
    </source>
</evidence>
<dbReference type="PROSITE" id="PS51682">
    <property type="entry name" value="SAM_OMT_I"/>
    <property type="match status" value="1"/>
</dbReference>
<evidence type="ECO:0000256" key="8">
    <source>
        <dbReference type="SAM" id="SignalP"/>
    </source>
</evidence>
<evidence type="ECO:0000313" key="9">
    <source>
        <dbReference type="EMBL" id="KAJ1095626.1"/>
    </source>
</evidence>
<dbReference type="Proteomes" id="UP001066276">
    <property type="component" value="Chromosome 10"/>
</dbReference>
<reference evidence="9" key="1">
    <citation type="journal article" date="2022" name="bioRxiv">
        <title>Sequencing and chromosome-scale assembly of the giantPleurodeles waltlgenome.</title>
        <authorList>
            <person name="Brown T."/>
            <person name="Elewa A."/>
            <person name="Iarovenko S."/>
            <person name="Subramanian E."/>
            <person name="Araus A.J."/>
            <person name="Petzold A."/>
            <person name="Susuki M."/>
            <person name="Suzuki K.-i.T."/>
            <person name="Hayashi T."/>
            <person name="Toyoda A."/>
            <person name="Oliveira C."/>
            <person name="Osipova E."/>
            <person name="Leigh N.D."/>
            <person name="Simon A."/>
            <person name="Yun M.H."/>
        </authorList>
    </citation>
    <scope>NUCLEOTIDE SEQUENCE</scope>
    <source>
        <strain evidence="9">20211129_DDA</strain>
        <tissue evidence="9">Liver</tissue>
    </source>
</reference>
<evidence type="ECO:0000256" key="5">
    <source>
        <dbReference type="ARBA" id="ARBA00022867"/>
    </source>
</evidence>
<dbReference type="PANTHER" id="PTHR43836">
    <property type="entry name" value="CATECHOL O-METHYLTRANSFERASE 1-RELATED"/>
    <property type="match status" value="1"/>
</dbReference>
<dbReference type="GO" id="GO:0042417">
    <property type="term" value="P:dopamine metabolic process"/>
    <property type="evidence" value="ECO:0007669"/>
    <property type="project" value="TreeGrafter"/>
</dbReference>
<dbReference type="SUPFAM" id="SSF53335">
    <property type="entry name" value="S-adenosyl-L-methionine-dependent methyltransferases"/>
    <property type="match status" value="1"/>
</dbReference>
<evidence type="ECO:0000256" key="2">
    <source>
        <dbReference type="ARBA" id="ARBA00022603"/>
    </source>
</evidence>
<keyword evidence="4" id="KW-0949">S-adenosyl-L-methionine</keyword>
<dbReference type="FunFam" id="3.40.50.150:FF:000054">
    <property type="entry name" value="Catechol O-methyltransferase"/>
    <property type="match status" value="1"/>
</dbReference>
<feature type="signal peptide" evidence="8">
    <location>
        <begin position="1"/>
        <end position="15"/>
    </location>
</feature>